<reference evidence="8" key="1">
    <citation type="submission" date="2023-07" db="EMBL/GenBank/DDBJ databases">
        <title>Genomic Encyclopedia of Type Strains, Phase IV (KMG-IV): sequencing the most valuable type-strain genomes for metagenomic binning, comparative biology and taxonomic classification.</title>
        <authorList>
            <person name="Goeker M."/>
        </authorList>
    </citation>
    <scope>NUCLEOTIDE SEQUENCE</scope>
    <source>
        <strain evidence="8">DSM 26174</strain>
    </source>
</reference>
<dbReference type="SUPFAM" id="SSF48452">
    <property type="entry name" value="TPR-like"/>
    <property type="match status" value="1"/>
</dbReference>
<dbReference type="PROSITE" id="PS51257">
    <property type="entry name" value="PROKAR_LIPOPROTEIN"/>
    <property type="match status" value="1"/>
</dbReference>
<evidence type="ECO:0000259" key="6">
    <source>
        <dbReference type="Pfam" id="PF07980"/>
    </source>
</evidence>
<keyword evidence="9" id="KW-1185">Reference proteome</keyword>
<protein>
    <recommendedName>
        <fullName evidence="10">RagB/SusD family nutrient uptake outer membrane protein</fullName>
    </recommendedName>
</protein>
<dbReference type="InterPro" id="IPR033985">
    <property type="entry name" value="SusD-like_N"/>
</dbReference>
<name>A0AAE4BSE1_9BACT</name>
<keyword evidence="3" id="KW-0732">Signal</keyword>
<dbReference type="RefSeq" id="WP_309938273.1">
    <property type="nucleotide sequence ID" value="NZ_AP025305.1"/>
</dbReference>
<comment type="caution">
    <text evidence="8">The sequence shown here is derived from an EMBL/GenBank/DDBJ whole genome shotgun (WGS) entry which is preliminary data.</text>
</comment>
<comment type="similarity">
    <text evidence="2">Belongs to the SusD family.</text>
</comment>
<evidence type="ECO:0000256" key="4">
    <source>
        <dbReference type="ARBA" id="ARBA00023136"/>
    </source>
</evidence>
<keyword evidence="5" id="KW-0998">Cell outer membrane</keyword>
<dbReference type="AlphaFoldDB" id="A0AAE4BSE1"/>
<proteinExistence type="inferred from homology"/>
<evidence type="ECO:0000256" key="1">
    <source>
        <dbReference type="ARBA" id="ARBA00004442"/>
    </source>
</evidence>
<comment type="subcellular location">
    <subcellularLocation>
        <location evidence="1">Cell outer membrane</location>
    </subcellularLocation>
</comment>
<dbReference type="InterPro" id="IPR012944">
    <property type="entry name" value="SusD_RagB_dom"/>
</dbReference>
<gene>
    <name evidence="8" type="ORF">HNQ88_001802</name>
</gene>
<evidence type="ECO:0000256" key="3">
    <source>
        <dbReference type="ARBA" id="ARBA00022729"/>
    </source>
</evidence>
<evidence type="ECO:0000313" key="8">
    <source>
        <dbReference type="EMBL" id="MDR6238765.1"/>
    </source>
</evidence>
<dbReference type="GO" id="GO:0009279">
    <property type="term" value="C:cell outer membrane"/>
    <property type="evidence" value="ECO:0007669"/>
    <property type="project" value="UniProtKB-SubCell"/>
</dbReference>
<evidence type="ECO:0000313" key="9">
    <source>
        <dbReference type="Proteomes" id="UP001185092"/>
    </source>
</evidence>
<feature type="domain" description="RagB/SusD" evidence="6">
    <location>
        <begin position="300"/>
        <end position="518"/>
    </location>
</feature>
<sequence length="518" mass="59554">MRKSLLITMLLSFALFSCDDEFYEIKPKGKTESSNFWMTAQDAIAASNSLYEYQTHNHMYGRGFFWYVCASDDMIVGRDKAQSILMKDFTCTGDEPYTKGIWNMHYQVIRRANEIILNVPTIEMDEALKNRILGEAYFMSGLMYFQIAYRYGDQNAGIPILNIENPEENSELTRPANVGENYAYIEDLFEKAAELLPAFDQLSESDRGRAHRHAANAYLAKTYVFHAQYDDQYWAKAVEAADRVINSGNHALVNTGNPDHDFKSVFFIENNWSSEYLWSVVSSTEAGSILPGVMLENTGWGKYNGWGYFHPTLELYESFEEGDKRREATILKFGDEFTYFGEERQYFSVNNRTGFQFNKYMEPYSYPGGIHLNPNDPSTDLNVPLMRYAEVLLLKSEALIQQGLNGDEPLNQVRQRAGLEPISGATLEQLKNERRCELAGEWSDRHFDLVRWGDAKEAYHKPLHGRVHQDLTDPNSPYEVKEVWQARTNFDPNVHHVWPIPPHEIANSNGKIAQNSGW</sequence>
<dbReference type="Gene3D" id="1.25.40.390">
    <property type="match status" value="1"/>
</dbReference>
<feature type="domain" description="SusD-like N-terminal" evidence="7">
    <location>
        <begin position="94"/>
        <end position="223"/>
    </location>
</feature>
<organism evidence="8 9">
    <name type="scientific">Aureibacter tunicatorum</name>
    <dbReference type="NCBI Taxonomy" id="866807"/>
    <lineage>
        <taxon>Bacteria</taxon>
        <taxon>Pseudomonadati</taxon>
        <taxon>Bacteroidota</taxon>
        <taxon>Cytophagia</taxon>
        <taxon>Cytophagales</taxon>
        <taxon>Persicobacteraceae</taxon>
        <taxon>Aureibacter</taxon>
    </lineage>
</organism>
<dbReference type="Pfam" id="PF07980">
    <property type="entry name" value="SusD_RagB"/>
    <property type="match status" value="1"/>
</dbReference>
<dbReference type="Pfam" id="PF14322">
    <property type="entry name" value="SusD-like_3"/>
    <property type="match status" value="1"/>
</dbReference>
<dbReference type="EMBL" id="JAVDQD010000002">
    <property type="protein sequence ID" value="MDR6238765.1"/>
    <property type="molecule type" value="Genomic_DNA"/>
</dbReference>
<evidence type="ECO:0008006" key="10">
    <source>
        <dbReference type="Google" id="ProtNLM"/>
    </source>
</evidence>
<dbReference type="Proteomes" id="UP001185092">
    <property type="component" value="Unassembled WGS sequence"/>
</dbReference>
<evidence type="ECO:0000259" key="7">
    <source>
        <dbReference type="Pfam" id="PF14322"/>
    </source>
</evidence>
<keyword evidence="4" id="KW-0472">Membrane</keyword>
<evidence type="ECO:0000256" key="5">
    <source>
        <dbReference type="ARBA" id="ARBA00023237"/>
    </source>
</evidence>
<dbReference type="CDD" id="cd08977">
    <property type="entry name" value="SusD"/>
    <property type="match status" value="1"/>
</dbReference>
<evidence type="ECO:0000256" key="2">
    <source>
        <dbReference type="ARBA" id="ARBA00006275"/>
    </source>
</evidence>
<dbReference type="InterPro" id="IPR011990">
    <property type="entry name" value="TPR-like_helical_dom_sf"/>
</dbReference>
<accession>A0AAE4BSE1</accession>